<comment type="caution">
    <text evidence="1">The sequence shown here is derived from an EMBL/GenBank/DDBJ whole genome shotgun (WGS) entry which is preliminary data.</text>
</comment>
<keyword evidence="2" id="KW-1185">Reference proteome</keyword>
<proteinExistence type="predicted"/>
<dbReference type="EMBL" id="BAAATJ010000031">
    <property type="protein sequence ID" value="GAA2414310.1"/>
    <property type="molecule type" value="Genomic_DNA"/>
</dbReference>
<name>A0ABN3IU57_9ACTN</name>
<sequence>MMSHERPRRRLESCAWTTLLVAASTLALVLLLQAAHRTG</sequence>
<accession>A0ABN3IU57</accession>
<organism evidence="1 2">
    <name type="scientific">Streptomyces glaucosporus</name>
    <dbReference type="NCBI Taxonomy" id="284044"/>
    <lineage>
        <taxon>Bacteria</taxon>
        <taxon>Bacillati</taxon>
        <taxon>Actinomycetota</taxon>
        <taxon>Actinomycetes</taxon>
        <taxon>Kitasatosporales</taxon>
        <taxon>Streptomycetaceae</taxon>
        <taxon>Streptomyces</taxon>
    </lineage>
</organism>
<evidence type="ECO:0000313" key="2">
    <source>
        <dbReference type="Proteomes" id="UP001500058"/>
    </source>
</evidence>
<evidence type="ECO:0008006" key="3">
    <source>
        <dbReference type="Google" id="ProtNLM"/>
    </source>
</evidence>
<reference evidence="1 2" key="1">
    <citation type="journal article" date="2019" name="Int. J. Syst. Evol. Microbiol.">
        <title>The Global Catalogue of Microorganisms (GCM) 10K type strain sequencing project: providing services to taxonomists for standard genome sequencing and annotation.</title>
        <authorList>
            <consortium name="The Broad Institute Genomics Platform"/>
            <consortium name="The Broad Institute Genome Sequencing Center for Infectious Disease"/>
            <person name="Wu L."/>
            <person name="Ma J."/>
        </authorList>
    </citation>
    <scope>NUCLEOTIDE SEQUENCE [LARGE SCALE GENOMIC DNA]</scope>
    <source>
        <strain evidence="1 2">JCM 6921</strain>
    </source>
</reference>
<dbReference type="Proteomes" id="UP001500058">
    <property type="component" value="Unassembled WGS sequence"/>
</dbReference>
<gene>
    <name evidence="1" type="ORF">GCM10010420_49910</name>
</gene>
<protein>
    <recommendedName>
        <fullName evidence="3">Secreted protein</fullName>
    </recommendedName>
</protein>
<evidence type="ECO:0000313" key="1">
    <source>
        <dbReference type="EMBL" id="GAA2414310.1"/>
    </source>
</evidence>